<dbReference type="InterPro" id="IPR050410">
    <property type="entry name" value="CCR4/nocturin_mRNA_transcr"/>
</dbReference>
<dbReference type="Pfam" id="PF03372">
    <property type="entry name" value="Exo_endo_phos"/>
    <property type="match status" value="1"/>
</dbReference>
<dbReference type="SUPFAM" id="SSF49899">
    <property type="entry name" value="Concanavalin A-like lectins/glucanases"/>
    <property type="match status" value="1"/>
</dbReference>
<dbReference type="AlphaFoldDB" id="A0AAV5C6X8"/>
<gene>
    <name evidence="4" type="primary">ga10541</name>
    <name evidence="4" type="ORF">PR202_ga10541</name>
</gene>
<feature type="region of interest" description="Disordered" evidence="1">
    <location>
        <begin position="87"/>
        <end position="150"/>
    </location>
</feature>
<organism evidence="4 5">
    <name type="scientific">Eleusine coracana subsp. coracana</name>
    <dbReference type="NCBI Taxonomy" id="191504"/>
    <lineage>
        <taxon>Eukaryota</taxon>
        <taxon>Viridiplantae</taxon>
        <taxon>Streptophyta</taxon>
        <taxon>Embryophyta</taxon>
        <taxon>Tracheophyta</taxon>
        <taxon>Spermatophyta</taxon>
        <taxon>Magnoliopsida</taxon>
        <taxon>Liliopsida</taxon>
        <taxon>Poales</taxon>
        <taxon>Poaceae</taxon>
        <taxon>PACMAD clade</taxon>
        <taxon>Chloridoideae</taxon>
        <taxon>Cynodonteae</taxon>
        <taxon>Eleusininae</taxon>
        <taxon>Eleusine</taxon>
    </lineage>
</organism>
<evidence type="ECO:0000313" key="5">
    <source>
        <dbReference type="Proteomes" id="UP001054889"/>
    </source>
</evidence>
<dbReference type="PANTHER" id="PTHR12121">
    <property type="entry name" value="CARBON CATABOLITE REPRESSOR PROTEIN 4"/>
    <property type="match status" value="1"/>
</dbReference>
<evidence type="ECO:0000256" key="1">
    <source>
        <dbReference type="SAM" id="MobiDB-lite"/>
    </source>
</evidence>
<dbReference type="PANTHER" id="PTHR12121:SF85">
    <property type="entry name" value="CARBON CATABOLITE REPRESSOR PROTEIN 4 HOMOLOG 6"/>
    <property type="match status" value="1"/>
</dbReference>
<reference evidence="4" key="1">
    <citation type="journal article" date="2018" name="DNA Res.">
        <title>Multiple hybrid de novo genome assembly of finger millet, an orphan allotetraploid crop.</title>
        <authorList>
            <person name="Hatakeyama M."/>
            <person name="Aluri S."/>
            <person name="Balachadran M.T."/>
            <person name="Sivarajan S.R."/>
            <person name="Patrignani A."/>
            <person name="Gruter S."/>
            <person name="Poveda L."/>
            <person name="Shimizu-Inatsugi R."/>
            <person name="Baeten J."/>
            <person name="Francoijs K.J."/>
            <person name="Nataraja K.N."/>
            <person name="Reddy Y.A.N."/>
            <person name="Phadnis S."/>
            <person name="Ravikumar R.L."/>
            <person name="Schlapbach R."/>
            <person name="Sreeman S.M."/>
            <person name="Shimizu K.K."/>
        </authorList>
    </citation>
    <scope>NUCLEOTIDE SEQUENCE</scope>
</reference>
<accession>A0AAV5C6X8</accession>
<dbReference type="Gene3D" id="2.60.120.200">
    <property type="match status" value="1"/>
</dbReference>
<evidence type="ECO:0000256" key="2">
    <source>
        <dbReference type="SAM" id="SignalP"/>
    </source>
</evidence>
<dbReference type="Proteomes" id="UP001054889">
    <property type="component" value="Unassembled WGS sequence"/>
</dbReference>
<feature type="compositionally biased region" description="Polar residues" evidence="1">
    <location>
        <begin position="708"/>
        <end position="725"/>
    </location>
</feature>
<evidence type="ECO:0000313" key="4">
    <source>
        <dbReference type="EMBL" id="GJM93941.1"/>
    </source>
</evidence>
<reference evidence="4" key="2">
    <citation type="submission" date="2021-12" db="EMBL/GenBank/DDBJ databases">
        <title>Resequencing data analysis of finger millet.</title>
        <authorList>
            <person name="Hatakeyama M."/>
            <person name="Aluri S."/>
            <person name="Balachadran M.T."/>
            <person name="Sivarajan S.R."/>
            <person name="Poveda L."/>
            <person name="Shimizu-Inatsugi R."/>
            <person name="Schlapbach R."/>
            <person name="Sreeman S.M."/>
            <person name="Shimizu K.K."/>
        </authorList>
    </citation>
    <scope>NUCLEOTIDE SEQUENCE</scope>
</reference>
<proteinExistence type="predicted"/>
<dbReference type="InterPro" id="IPR013320">
    <property type="entry name" value="ConA-like_dom_sf"/>
</dbReference>
<feature type="compositionally biased region" description="Low complexity" evidence="1">
    <location>
        <begin position="103"/>
        <end position="148"/>
    </location>
</feature>
<keyword evidence="2" id="KW-0732">Signal</keyword>
<dbReference type="EMBL" id="BQKI01000004">
    <property type="protein sequence ID" value="GJM93941.1"/>
    <property type="molecule type" value="Genomic_DNA"/>
</dbReference>
<sequence length="1146" mass="125789">MRINNIALLLCIAAAISGGAAATDGAVVSYIVPAFTNATTTTTVDLLTTTNSSVITFEPGPHHSAMLDRTEGFLLLRRPVRIWRAGAGGGRRRHHYSRRPSTAASSHWAAPDPSPSSSSSTASRWASSTARRQITTPRPRRLTPSPRCRSARHARARALAVWIEYDAVAHRLSVYGSRTTAKPTKPLLDAPLNLVAGRRTTETAYTGFFAGMVRDVIVGVRDWNLTVDKFPEESVADGKKDRSTPWLVRGQRGGYPRSGRGRGYSAHTSRPPHPDAGAEFVSGDSHQSAVRAANDSLRRGGAPGPPPPYRQGHLQQQPHRQGPHYQQPYGQGPRQHPPYGYNYGYGYSQPQQAGPLYGAVPYNYGHPQQRPPPLPPGPQQYGYGAPNPYFHGHQHPQPHGHAPGNAGFYPAAPQLTPRLPDYRRLWRHAKQGPSHQAEKFSVLSYNILADYLAQKHKFLYEGTPRFFLDWNHRKNQLVFEFGLWKPDILCLQEVDKFTDLEQELARREYSGICKMRTGIAADGCAIFWRTTRFQLRYEEDIEFNKLGLRDNVAQICVLESVAPSNAQTDSHSPSHPEQAKQIVVCNTHVLYNPKRGDIKLGQVRTLLDRAYTVSKMWNNAPVVICGDFNSTPKLNLSGLAKSTISGQQTNPGPQGLYIGSNISRPHPSFNSTNSKEGHITLQNGFKLQTGTTKMVQNSSPTGKGPVLTDTSLESRNTESNNSCGNMVPCSGSTNLDKQELLNSLEGSGKDCYTSDAGVCTSKTEGEEGTSTEMSSEGCIGMIRTESGEEAEVTGVPSARATVCGEILQSGSNEIVNSTHLPPFDESFGLMDSLEELGGSKKVSCTHRDSTCDAISEEFTCSSEENRAQSDELLPVSKDNPDDKEKALESMLPGQDNCTTNKPESCNSSASQSFTYELHQISNMRLGGDSNTEATRLELREEQVHQSNGSIADASGNDCTSGVMDKNSISCGDESEDNIGAFQDETTANEVFCTDVNSDPTFFEELTGVKDSLLEEEGDGSPSSQQMGLSDESYYSYDPYKWTPDEIRAATGKDECIYVEHKLKLRSAYTDVEDFGGTKYANKEPLVTSYNSKFMGTVDYIWASEDLQTVKVLDTFPKEILKQTSGFPTKKWASDHIALVCELAFTK</sequence>
<feature type="chain" id="PRO_5043506747" description="Endonuclease/exonuclease/phosphatase domain-containing protein" evidence="2">
    <location>
        <begin position="23"/>
        <end position="1146"/>
    </location>
</feature>
<protein>
    <recommendedName>
        <fullName evidence="3">Endonuclease/exonuclease/phosphatase domain-containing protein</fullName>
    </recommendedName>
</protein>
<feature type="signal peptide" evidence="2">
    <location>
        <begin position="1"/>
        <end position="22"/>
    </location>
</feature>
<name>A0AAV5C6X8_ELECO</name>
<feature type="compositionally biased region" description="Low complexity" evidence="1">
    <location>
        <begin position="323"/>
        <end position="339"/>
    </location>
</feature>
<feature type="compositionally biased region" description="Basic and acidic residues" evidence="1">
    <location>
        <begin position="233"/>
        <end position="243"/>
    </location>
</feature>
<evidence type="ECO:0000259" key="3">
    <source>
        <dbReference type="Pfam" id="PF03372"/>
    </source>
</evidence>
<feature type="region of interest" description="Disordered" evidence="1">
    <location>
        <begin position="861"/>
        <end position="886"/>
    </location>
</feature>
<dbReference type="InterPro" id="IPR005135">
    <property type="entry name" value="Endo/exonuclease/phosphatase"/>
</dbReference>
<dbReference type="InterPro" id="IPR036691">
    <property type="entry name" value="Endo/exonu/phosph_ase_sf"/>
</dbReference>
<feature type="region of interest" description="Disordered" evidence="1">
    <location>
        <begin position="693"/>
        <end position="725"/>
    </location>
</feature>
<feature type="domain" description="Endonuclease/exonuclease/phosphatase" evidence="3">
    <location>
        <begin position="443"/>
        <end position="632"/>
    </location>
</feature>
<comment type="caution">
    <text evidence="4">The sequence shown here is derived from an EMBL/GenBank/DDBJ whole genome shotgun (WGS) entry which is preliminary data.</text>
</comment>
<feature type="region of interest" description="Disordered" evidence="1">
    <location>
        <begin position="233"/>
        <end position="339"/>
    </location>
</feature>
<dbReference type="GO" id="GO:0000175">
    <property type="term" value="F:3'-5'-RNA exonuclease activity"/>
    <property type="evidence" value="ECO:0007669"/>
    <property type="project" value="TreeGrafter"/>
</dbReference>
<keyword evidence="5" id="KW-1185">Reference proteome</keyword>
<dbReference type="Gene3D" id="3.60.10.10">
    <property type="entry name" value="Endonuclease/exonuclease/phosphatase"/>
    <property type="match status" value="2"/>
</dbReference>
<dbReference type="SUPFAM" id="SSF56219">
    <property type="entry name" value="DNase I-like"/>
    <property type="match status" value="1"/>
</dbReference>